<feature type="compositionally biased region" description="Basic residues" evidence="1">
    <location>
        <begin position="1"/>
        <end position="11"/>
    </location>
</feature>
<dbReference type="Proteomes" id="UP001497482">
    <property type="component" value="Chromosome 1"/>
</dbReference>
<proteinExistence type="predicted"/>
<protein>
    <submittedName>
        <fullName evidence="2">Uncharacterized protein</fullName>
    </submittedName>
</protein>
<feature type="compositionally biased region" description="Basic and acidic residues" evidence="1">
    <location>
        <begin position="13"/>
        <end position="22"/>
    </location>
</feature>
<sequence length="105" mass="11904">MQQRRGGHPPRGKQNDHERAEKTAPTFTPQRHAEDRRNGGPRESCVQKGETAHHLSSRLPSPPPIAFIVHHRPFNRRLRLLPGCPRPRVRPSHPTSAPFPQPLTS</sequence>
<dbReference type="EMBL" id="OZ035823">
    <property type="protein sequence ID" value="CAL1567253.1"/>
    <property type="molecule type" value="Genomic_DNA"/>
</dbReference>
<evidence type="ECO:0000256" key="1">
    <source>
        <dbReference type="SAM" id="MobiDB-lite"/>
    </source>
</evidence>
<feature type="region of interest" description="Disordered" evidence="1">
    <location>
        <begin position="1"/>
        <end position="66"/>
    </location>
</feature>
<evidence type="ECO:0000313" key="3">
    <source>
        <dbReference type="Proteomes" id="UP001497482"/>
    </source>
</evidence>
<accession>A0AAV2IQ30</accession>
<dbReference type="AlphaFoldDB" id="A0AAV2IQ30"/>
<evidence type="ECO:0000313" key="2">
    <source>
        <dbReference type="EMBL" id="CAL1567253.1"/>
    </source>
</evidence>
<reference evidence="2 3" key="1">
    <citation type="submission" date="2024-04" db="EMBL/GenBank/DDBJ databases">
        <authorList>
            <person name="Waldvogel A.-M."/>
            <person name="Schoenle A."/>
        </authorList>
    </citation>
    <scope>NUCLEOTIDE SEQUENCE [LARGE SCALE GENOMIC DNA]</scope>
</reference>
<feature type="region of interest" description="Disordered" evidence="1">
    <location>
        <begin position="82"/>
        <end position="105"/>
    </location>
</feature>
<feature type="compositionally biased region" description="Basic and acidic residues" evidence="1">
    <location>
        <begin position="31"/>
        <end position="40"/>
    </location>
</feature>
<keyword evidence="3" id="KW-1185">Reference proteome</keyword>
<gene>
    <name evidence="2" type="ORF">KC01_LOCUS79</name>
</gene>
<name>A0AAV2IQ30_KNICA</name>
<organism evidence="2 3">
    <name type="scientific">Knipowitschia caucasica</name>
    <name type="common">Caucasian dwarf goby</name>
    <name type="synonym">Pomatoschistus caucasicus</name>
    <dbReference type="NCBI Taxonomy" id="637954"/>
    <lineage>
        <taxon>Eukaryota</taxon>
        <taxon>Metazoa</taxon>
        <taxon>Chordata</taxon>
        <taxon>Craniata</taxon>
        <taxon>Vertebrata</taxon>
        <taxon>Euteleostomi</taxon>
        <taxon>Actinopterygii</taxon>
        <taxon>Neopterygii</taxon>
        <taxon>Teleostei</taxon>
        <taxon>Neoteleostei</taxon>
        <taxon>Acanthomorphata</taxon>
        <taxon>Gobiaria</taxon>
        <taxon>Gobiiformes</taxon>
        <taxon>Gobioidei</taxon>
        <taxon>Gobiidae</taxon>
        <taxon>Gobiinae</taxon>
        <taxon>Knipowitschia</taxon>
    </lineage>
</organism>